<organism evidence="3 4">
    <name type="scientific">Cricetulus griseus</name>
    <name type="common">Chinese hamster</name>
    <name type="synonym">Cricetulus barabensis griseus</name>
    <dbReference type="NCBI Taxonomy" id="10029"/>
    <lineage>
        <taxon>Eukaryota</taxon>
        <taxon>Metazoa</taxon>
        <taxon>Chordata</taxon>
        <taxon>Craniata</taxon>
        <taxon>Vertebrata</taxon>
        <taxon>Euteleostomi</taxon>
        <taxon>Mammalia</taxon>
        <taxon>Eutheria</taxon>
        <taxon>Euarchontoglires</taxon>
        <taxon>Glires</taxon>
        <taxon>Rodentia</taxon>
        <taxon>Myomorpha</taxon>
        <taxon>Muroidea</taxon>
        <taxon>Cricetidae</taxon>
        <taxon>Cricetinae</taxon>
        <taxon>Cricetulus</taxon>
    </lineage>
</organism>
<feature type="coiled-coil region" evidence="1">
    <location>
        <begin position="48"/>
        <end position="90"/>
    </location>
</feature>
<name>G3H7R8_CRIGR</name>
<evidence type="ECO:0000313" key="3">
    <source>
        <dbReference type="EMBL" id="EGW02308.1"/>
    </source>
</evidence>
<protein>
    <submittedName>
        <fullName evidence="3">Putative transposase element L1Md-A101/L1Md-A102/L1Md-A2</fullName>
    </submittedName>
</protein>
<gene>
    <name evidence="3" type="ORF">I79_006406</name>
</gene>
<dbReference type="InParanoid" id="G3H7R8"/>
<feature type="compositionally biased region" description="Basic and acidic residues" evidence="2">
    <location>
        <begin position="21"/>
        <end position="36"/>
    </location>
</feature>
<evidence type="ECO:0000256" key="2">
    <source>
        <dbReference type="SAM" id="MobiDB-lite"/>
    </source>
</evidence>
<proteinExistence type="predicted"/>
<accession>G3H7R8</accession>
<sequence>MGRQHYKNTSTNRKMYMTPPESRDSTLARPEHHNADEAEENILKNYFMKMIEALKEDMRQSLKEMEEKTNQKMQEINKSLKKTRKAKKKKTMKETIQIIQTIQDLKTEIKTKKKTQNEGMLEIEKPGK</sequence>
<evidence type="ECO:0000256" key="1">
    <source>
        <dbReference type="SAM" id="Coils"/>
    </source>
</evidence>
<feature type="region of interest" description="Disordered" evidence="2">
    <location>
        <begin position="1"/>
        <end position="39"/>
    </location>
</feature>
<reference evidence="4" key="1">
    <citation type="journal article" date="2011" name="Nat. Biotechnol.">
        <title>The genomic sequence of the Chinese hamster ovary (CHO)-K1 cell line.</title>
        <authorList>
            <person name="Xu X."/>
            <person name="Nagarajan H."/>
            <person name="Lewis N.E."/>
            <person name="Pan S."/>
            <person name="Cai Z."/>
            <person name="Liu X."/>
            <person name="Chen W."/>
            <person name="Xie M."/>
            <person name="Wang W."/>
            <person name="Hammond S."/>
            <person name="Andersen M.R."/>
            <person name="Neff N."/>
            <person name="Passarelli B."/>
            <person name="Koh W."/>
            <person name="Fan H.C."/>
            <person name="Wang J."/>
            <person name="Gui Y."/>
            <person name="Lee K.H."/>
            <person name="Betenbaugh M.J."/>
            <person name="Quake S.R."/>
            <person name="Famili I."/>
            <person name="Palsson B.O."/>
            <person name="Wang J."/>
        </authorList>
    </citation>
    <scope>NUCLEOTIDE SEQUENCE [LARGE SCALE GENOMIC DNA]</scope>
    <source>
        <strain evidence="4">CHO K1 cell line</strain>
    </source>
</reference>
<keyword evidence="1" id="KW-0175">Coiled coil</keyword>
<dbReference type="AlphaFoldDB" id="G3H7R8"/>
<dbReference type="Proteomes" id="UP000001075">
    <property type="component" value="Unassembled WGS sequence"/>
</dbReference>
<dbReference type="EMBL" id="JH000201">
    <property type="protein sequence ID" value="EGW02308.1"/>
    <property type="molecule type" value="Genomic_DNA"/>
</dbReference>
<evidence type="ECO:0000313" key="4">
    <source>
        <dbReference type="Proteomes" id="UP000001075"/>
    </source>
</evidence>